<gene>
    <name evidence="2" type="ORF">GCM10011379_31290</name>
</gene>
<comment type="caution">
    <text evidence="2">The sequence shown here is derived from an EMBL/GenBank/DDBJ whole genome shotgun (WGS) entry which is preliminary data.</text>
</comment>
<dbReference type="InterPro" id="IPR005502">
    <property type="entry name" value="Ribosyl_crysJ1"/>
</dbReference>
<name>A0A917IYP8_9BACT</name>
<dbReference type="SUPFAM" id="SSF101478">
    <property type="entry name" value="ADP-ribosylglycohydrolase"/>
    <property type="match status" value="1"/>
</dbReference>
<feature type="binding site" evidence="1">
    <location>
        <position position="51"/>
    </location>
    <ligand>
        <name>Mg(2+)</name>
        <dbReference type="ChEBI" id="CHEBI:18420"/>
        <label>1</label>
    </ligand>
</feature>
<reference evidence="2" key="2">
    <citation type="submission" date="2020-09" db="EMBL/GenBank/DDBJ databases">
        <authorList>
            <person name="Sun Q."/>
            <person name="Zhou Y."/>
        </authorList>
    </citation>
    <scope>NUCLEOTIDE SEQUENCE</scope>
    <source>
        <strain evidence="2">CGMCC 1.15290</strain>
    </source>
</reference>
<reference evidence="2" key="1">
    <citation type="journal article" date="2014" name="Int. J. Syst. Evol. Microbiol.">
        <title>Complete genome sequence of Corynebacterium casei LMG S-19264T (=DSM 44701T), isolated from a smear-ripened cheese.</title>
        <authorList>
            <consortium name="US DOE Joint Genome Institute (JGI-PGF)"/>
            <person name="Walter F."/>
            <person name="Albersmeier A."/>
            <person name="Kalinowski J."/>
            <person name="Ruckert C."/>
        </authorList>
    </citation>
    <scope>NUCLEOTIDE SEQUENCE</scope>
    <source>
        <strain evidence="2">CGMCC 1.15290</strain>
    </source>
</reference>
<feature type="binding site" evidence="1">
    <location>
        <position position="52"/>
    </location>
    <ligand>
        <name>Mg(2+)</name>
        <dbReference type="ChEBI" id="CHEBI:18420"/>
        <label>1</label>
    </ligand>
</feature>
<feature type="binding site" evidence="1">
    <location>
        <position position="265"/>
    </location>
    <ligand>
        <name>Mg(2+)</name>
        <dbReference type="ChEBI" id="CHEBI:18420"/>
        <label>1</label>
    </ligand>
</feature>
<evidence type="ECO:0000256" key="1">
    <source>
        <dbReference type="PIRSR" id="PIRSR605502-1"/>
    </source>
</evidence>
<dbReference type="Proteomes" id="UP000627292">
    <property type="component" value="Unassembled WGS sequence"/>
</dbReference>
<keyword evidence="2" id="KW-0378">Hydrolase</keyword>
<sequence>MTAITPINLAGISLTGLSVGDALGETFFGPEAEINARIQERRLQPGDWLYTDDTVMGIGIYNVLSAYGHIDQNALAKEFADNYLLDNYRGYGGTAHSILRGIAEGQHWKQVSSNVFDGMGSMGNGAAMRSGLIGAYFYNDTRQVIEQARLAAEVTHYHSEAVAGAISVALAACICARKGINRERLPPATLYDFVISHTPESEVKRLIKKAATLPADYDIRTIVAVLGNGLRLTAQDTVPFAIWCIANNSGSYSEAIWKGISGLGDRDTIGAIIGSVVVLSAGAATIPEQWLLQTEKFGSSIFSKQK</sequence>
<feature type="binding site" evidence="1">
    <location>
        <position position="268"/>
    </location>
    <ligand>
        <name>Mg(2+)</name>
        <dbReference type="ChEBI" id="CHEBI:18420"/>
        <label>1</label>
    </ligand>
</feature>
<protein>
    <submittedName>
        <fullName evidence="2">Hydrolase</fullName>
    </submittedName>
</protein>
<keyword evidence="1" id="KW-0460">Magnesium</keyword>
<evidence type="ECO:0000313" key="2">
    <source>
        <dbReference type="EMBL" id="GGH71685.1"/>
    </source>
</evidence>
<dbReference type="GO" id="GO:0046872">
    <property type="term" value="F:metal ion binding"/>
    <property type="evidence" value="ECO:0007669"/>
    <property type="project" value="UniProtKB-KW"/>
</dbReference>
<dbReference type="PANTHER" id="PTHR16222">
    <property type="entry name" value="ADP-RIBOSYLGLYCOHYDROLASE"/>
    <property type="match status" value="1"/>
</dbReference>
<comment type="cofactor">
    <cofactor evidence="1">
        <name>Mg(2+)</name>
        <dbReference type="ChEBI" id="CHEBI:18420"/>
    </cofactor>
    <text evidence="1">Binds 2 magnesium ions per subunit.</text>
</comment>
<keyword evidence="3" id="KW-1185">Reference proteome</keyword>
<evidence type="ECO:0000313" key="3">
    <source>
        <dbReference type="Proteomes" id="UP000627292"/>
    </source>
</evidence>
<organism evidence="2 3">
    <name type="scientific">Filimonas zeae</name>
    <dbReference type="NCBI Taxonomy" id="1737353"/>
    <lineage>
        <taxon>Bacteria</taxon>
        <taxon>Pseudomonadati</taxon>
        <taxon>Bacteroidota</taxon>
        <taxon>Chitinophagia</taxon>
        <taxon>Chitinophagales</taxon>
        <taxon>Chitinophagaceae</taxon>
        <taxon>Filimonas</taxon>
    </lineage>
</organism>
<dbReference type="GO" id="GO:0016787">
    <property type="term" value="F:hydrolase activity"/>
    <property type="evidence" value="ECO:0007669"/>
    <property type="project" value="UniProtKB-KW"/>
</dbReference>
<feature type="binding site" evidence="1">
    <location>
        <position position="53"/>
    </location>
    <ligand>
        <name>Mg(2+)</name>
        <dbReference type="ChEBI" id="CHEBI:18420"/>
        <label>1</label>
    </ligand>
</feature>
<accession>A0A917IYP8</accession>
<dbReference type="PANTHER" id="PTHR16222:SF12">
    <property type="entry name" value="ADP-RIBOSYLGLYCOHYDROLASE-RELATED"/>
    <property type="match status" value="1"/>
</dbReference>
<dbReference type="Pfam" id="PF03747">
    <property type="entry name" value="ADP_ribosyl_GH"/>
    <property type="match status" value="1"/>
</dbReference>
<proteinExistence type="predicted"/>
<dbReference type="AlphaFoldDB" id="A0A917IYP8"/>
<dbReference type="EMBL" id="BMIB01000003">
    <property type="protein sequence ID" value="GGH71685.1"/>
    <property type="molecule type" value="Genomic_DNA"/>
</dbReference>
<dbReference type="InterPro" id="IPR036705">
    <property type="entry name" value="Ribosyl_crysJ1_sf"/>
</dbReference>
<dbReference type="InterPro" id="IPR050792">
    <property type="entry name" value="ADP-ribosylglycohydrolase"/>
</dbReference>
<feature type="binding site" evidence="1">
    <location>
        <position position="267"/>
    </location>
    <ligand>
        <name>Mg(2+)</name>
        <dbReference type="ChEBI" id="CHEBI:18420"/>
        <label>1</label>
    </ligand>
</feature>
<keyword evidence="1" id="KW-0479">Metal-binding</keyword>
<dbReference type="Gene3D" id="1.10.4080.10">
    <property type="entry name" value="ADP-ribosylation/Crystallin J1"/>
    <property type="match status" value="1"/>
</dbReference>